<reference evidence="3" key="1">
    <citation type="submission" date="2015-07" db="EMBL/GenBank/DDBJ databases">
        <title>Fjat-10053 dsm26.</title>
        <authorList>
            <person name="Liu B."/>
            <person name="Wang J."/>
            <person name="Zhu Y."/>
            <person name="Liu G."/>
            <person name="Chen Q."/>
            <person name="Chen Z."/>
            <person name="Lan J."/>
            <person name="Che J."/>
            <person name="Ge C."/>
            <person name="Shi H."/>
            <person name="Pan Z."/>
            <person name="Liu X."/>
        </authorList>
    </citation>
    <scope>NUCLEOTIDE SEQUENCE [LARGE SCALE GENOMIC DNA]</scope>
    <source>
        <strain evidence="3">DSM 26</strain>
    </source>
</reference>
<dbReference type="RefSeq" id="WP_050351419.1">
    <property type="nucleotide sequence ID" value="NZ_BOSN01000003.1"/>
</dbReference>
<dbReference type="AlphaFoldDB" id="A0A0L0QKY3"/>
<evidence type="ECO:0000313" key="2">
    <source>
        <dbReference type="EMBL" id="KNE18923.1"/>
    </source>
</evidence>
<keyword evidence="1" id="KW-0812">Transmembrane</keyword>
<proteinExistence type="predicted"/>
<accession>A0A0L0QKY3</accession>
<name>A0A0L0QKY3_VIRPA</name>
<protein>
    <submittedName>
        <fullName evidence="2">Heme ABC transporter</fullName>
    </submittedName>
</protein>
<dbReference type="EMBL" id="LGTO01000007">
    <property type="protein sequence ID" value="KNE18923.1"/>
    <property type="molecule type" value="Genomic_DNA"/>
</dbReference>
<evidence type="ECO:0000256" key="1">
    <source>
        <dbReference type="SAM" id="Phobius"/>
    </source>
</evidence>
<keyword evidence="1" id="KW-0472">Membrane</keyword>
<keyword evidence="1" id="KW-1133">Transmembrane helix</keyword>
<organism evidence="2 3">
    <name type="scientific">Virgibacillus pantothenticus</name>
    <dbReference type="NCBI Taxonomy" id="1473"/>
    <lineage>
        <taxon>Bacteria</taxon>
        <taxon>Bacillati</taxon>
        <taxon>Bacillota</taxon>
        <taxon>Bacilli</taxon>
        <taxon>Bacillales</taxon>
        <taxon>Bacillaceae</taxon>
        <taxon>Virgibacillus</taxon>
    </lineage>
</organism>
<keyword evidence="3" id="KW-1185">Reference proteome</keyword>
<comment type="caution">
    <text evidence="2">The sequence shown here is derived from an EMBL/GenBank/DDBJ whole genome shotgun (WGS) entry which is preliminary data.</text>
</comment>
<feature type="transmembrane region" description="Helical" evidence="1">
    <location>
        <begin position="50"/>
        <end position="70"/>
    </location>
</feature>
<gene>
    <name evidence="2" type="ORF">AFK71_10095</name>
</gene>
<sequence>MEQRYDHKEKEENIEVWEDLVHIKDLVLAIIISTITTLGAYLIAPNDPPKPLIFGLIGALVGFIICSLLIKPKRSFRYVDEEGK</sequence>
<dbReference type="OrthoDB" id="1924966at2"/>
<feature type="transmembrane region" description="Helical" evidence="1">
    <location>
        <begin position="26"/>
        <end position="44"/>
    </location>
</feature>
<dbReference type="Proteomes" id="UP000036780">
    <property type="component" value="Unassembled WGS sequence"/>
</dbReference>
<dbReference type="GeneID" id="66871908"/>
<evidence type="ECO:0000313" key="3">
    <source>
        <dbReference type="Proteomes" id="UP000036780"/>
    </source>
</evidence>
<dbReference type="PATRIC" id="fig|1473.5.peg.517"/>